<gene>
    <name evidence="3" type="ORF">CRI94_11535</name>
</gene>
<feature type="domain" description="LexA repressor DNA-binding" evidence="2">
    <location>
        <begin position="6"/>
        <end position="66"/>
    </location>
</feature>
<protein>
    <recommendedName>
        <fullName evidence="2">LexA repressor DNA-binding domain-containing protein</fullName>
    </recommendedName>
</protein>
<proteinExistence type="predicted"/>
<dbReference type="InterPro" id="IPR036390">
    <property type="entry name" value="WH_DNA-bd_sf"/>
</dbReference>
<dbReference type="Pfam" id="PF01726">
    <property type="entry name" value="LexA_DNA_bind"/>
    <property type="match status" value="1"/>
</dbReference>
<evidence type="ECO:0000256" key="1">
    <source>
        <dbReference type="SAM" id="MobiDB-lite"/>
    </source>
</evidence>
<dbReference type="AlphaFoldDB" id="A0A2A8CX36"/>
<evidence type="ECO:0000313" key="3">
    <source>
        <dbReference type="EMBL" id="PEN13265.1"/>
    </source>
</evidence>
<dbReference type="RefSeq" id="WP_098075857.1">
    <property type="nucleotide sequence ID" value="NZ_PDEQ01000005.1"/>
</dbReference>
<organism evidence="3 4">
    <name type="scientific">Longibacter salinarum</name>
    <dbReference type="NCBI Taxonomy" id="1850348"/>
    <lineage>
        <taxon>Bacteria</taxon>
        <taxon>Pseudomonadati</taxon>
        <taxon>Rhodothermota</taxon>
        <taxon>Rhodothermia</taxon>
        <taxon>Rhodothermales</taxon>
        <taxon>Salisaetaceae</taxon>
        <taxon>Longibacter</taxon>
    </lineage>
</organism>
<dbReference type="EMBL" id="PDEQ01000005">
    <property type="protein sequence ID" value="PEN13265.1"/>
    <property type="molecule type" value="Genomic_DNA"/>
</dbReference>
<dbReference type="InterPro" id="IPR006199">
    <property type="entry name" value="LexA_DNA-bd_dom"/>
</dbReference>
<dbReference type="SUPFAM" id="SSF46785">
    <property type="entry name" value="Winged helix' DNA-binding domain"/>
    <property type="match status" value="1"/>
</dbReference>
<accession>A0A2A8CX36</accession>
<feature type="region of interest" description="Disordered" evidence="1">
    <location>
        <begin position="72"/>
        <end position="95"/>
    </location>
</feature>
<reference evidence="3 4" key="1">
    <citation type="submission" date="2017-10" db="EMBL/GenBank/DDBJ databases">
        <title>Draft genome of Longibacter Salinarum.</title>
        <authorList>
            <person name="Goh K.M."/>
            <person name="Shamsir M.S."/>
            <person name="Lim S.W."/>
        </authorList>
    </citation>
    <scope>NUCLEOTIDE SEQUENCE [LARGE SCALE GENOMIC DNA]</scope>
    <source>
        <strain evidence="3 4">KCTC 52045</strain>
    </source>
</reference>
<dbReference type="InterPro" id="IPR036388">
    <property type="entry name" value="WH-like_DNA-bd_sf"/>
</dbReference>
<comment type="caution">
    <text evidence="3">The sequence shown here is derived from an EMBL/GenBank/DDBJ whole genome shotgun (WGS) entry which is preliminary data.</text>
</comment>
<dbReference type="GO" id="GO:0006508">
    <property type="term" value="P:proteolysis"/>
    <property type="evidence" value="ECO:0007669"/>
    <property type="project" value="InterPro"/>
</dbReference>
<dbReference type="GO" id="GO:0004252">
    <property type="term" value="F:serine-type endopeptidase activity"/>
    <property type="evidence" value="ECO:0007669"/>
    <property type="project" value="InterPro"/>
</dbReference>
<sequence length="95" mass="10837">MKDRRTKRQNEAFEFIQRFMRKQNMPRTLSEIGDGLGIASTNGVYKLLEALRSKGYIEREKHTARGLTLIDDAPDPVIDAGKNPRLPIIDEAESH</sequence>
<name>A0A2A8CX36_9BACT</name>
<dbReference type="OrthoDB" id="9802364at2"/>
<keyword evidence="4" id="KW-1185">Reference proteome</keyword>
<evidence type="ECO:0000313" key="4">
    <source>
        <dbReference type="Proteomes" id="UP000220102"/>
    </source>
</evidence>
<dbReference type="Gene3D" id="1.10.10.10">
    <property type="entry name" value="Winged helix-like DNA-binding domain superfamily/Winged helix DNA-binding domain"/>
    <property type="match status" value="1"/>
</dbReference>
<dbReference type="Proteomes" id="UP000220102">
    <property type="component" value="Unassembled WGS sequence"/>
</dbReference>
<evidence type="ECO:0000259" key="2">
    <source>
        <dbReference type="Pfam" id="PF01726"/>
    </source>
</evidence>